<evidence type="ECO:0000256" key="6">
    <source>
        <dbReference type="ARBA" id="ARBA00022741"/>
    </source>
</evidence>
<evidence type="ECO:0000256" key="8">
    <source>
        <dbReference type="ARBA" id="ARBA00022989"/>
    </source>
</evidence>
<protein>
    <recommendedName>
        <fullName evidence="11">ABC transporter domain-containing protein</fullName>
    </recommendedName>
</protein>
<keyword evidence="8 10" id="KW-1133">Transmembrane helix</keyword>
<organism evidence="12">
    <name type="scientific">Prasinoderma coloniale</name>
    <dbReference type="NCBI Taxonomy" id="156133"/>
    <lineage>
        <taxon>Eukaryota</taxon>
        <taxon>Viridiplantae</taxon>
        <taxon>Prasinodermophyta</taxon>
        <taxon>Prasinodermophyceae</taxon>
        <taxon>Prasinodermales</taxon>
        <taxon>Prasinodermaceae</taxon>
        <taxon>Prasinoderma</taxon>
    </lineage>
</organism>
<comment type="subcellular location">
    <subcellularLocation>
        <location evidence="1">Membrane</location>
        <topology evidence="1">Multi-pass membrane protein</topology>
    </subcellularLocation>
</comment>
<dbReference type="Pfam" id="PF12698">
    <property type="entry name" value="ABC2_membrane_3"/>
    <property type="match status" value="2"/>
</dbReference>
<evidence type="ECO:0000313" key="12">
    <source>
        <dbReference type="EMBL" id="CAD8248671.1"/>
    </source>
</evidence>
<dbReference type="FunFam" id="3.40.50.300:FF:000298">
    <property type="entry name" value="ATP-binding cassette sub-family A member 12"/>
    <property type="match status" value="1"/>
</dbReference>
<evidence type="ECO:0000256" key="3">
    <source>
        <dbReference type="ARBA" id="ARBA00022448"/>
    </source>
</evidence>
<dbReference type="Pfam" id="PF00005">
    <property type="entry name" value="ABC_tran"/>
    <property type="match status" value="2"/>
</dbReference>
<dbReference type="GO" id="GO:0140359">
    <property type="term" value="F:ABC-type transporter activity"/>
    <property type="evidence" value="ECO:0007669"/>
    <property type="project" value="InterPro"/>
</dbReference>
<dbReference type="InterPro" id="IPR026082">
    <property type="entry name" value="ABCA"/>
</dbReference>
<feature type="transmembrane region" description="Helical" evidence="10">
    <location>
        <begin position="1257"/>
        <end position="1282"/>
    </location>
</feature>
<dbReference type="InterPro" id="IPR017871">
    <property type="entry name" value="ABC_transporter-like_CS"/>
</dbReference>
<dbReference type="SMART" id="SM00382">
    <property type="entry name" value="AAA"/>
    <property type="match status" value="2"/>
</dbReference>
<feature type="transmembrane region" description="Helical" evidence="10">
    <location>
        <begin position="1294"/>
        <end position="1318"/>
    </location>
</feature>
<feature type="transmembrane region" description="Helical" evidence="10">
    <location>
        <begin position="1330"/>
        <end position="1350"/>
    </location>
</feature>
<name>A0A7R9U049_9VIRI</name>
<keyword evidence="7" id="KW-0067">ATP-binding</keyword>
<evidence type="ECO:0000256" key="2">
    <source>
        <dbReference type="ARBA" id="ARBA00008526"/>
    </source>
</evidence>
<accession>A0A7R9U049</accession>
<dbReference type="GO" id="GO:0005319">
    <property type="term" value="F:lipid transporter activity"/>
    <property type="evidence" value="ECO:0007669"/>
    <property type="project" value="TreeGrafter"/>
</dbReference>
<dbReference type="CDD" id="cd03263">
    <property type="entry name" value="ABC_subfamily_A"/>
    <property type="match status" value="2"/>
</dbReference>
<keyword evidence="5" id="KW-0677">Repeat</keyword>
<dbReference type="FunFam" id="3.40.50.300:FF:000335">
    <property type="entry name" value="ATP binding cassette subfamily A member 5"/>
    <property type="match status" value="1"/>
</dbReference>
<evidence type="ECO:0000259" key="11">
    <source>
        <dbReference type="PROSITE" id="PS50893"/>
    </source>
</evidence>
<dbReference type="EMBL" id="HBDZ01014055">
    <property type="protein sequence ID" value="CAD8248671.1"/>
    <property type="molecule type" value="Transcribed_RNA"/>
</dbReference>
<dbReference type="InterPro" id="IPR003593">
    <property type="entry name" value="AAA+_ATPase"/>
</dbReference>
<keyword evidence="4 10" id="KW-0812">Transmembrane</keyword>
<dbReference type="PROSITE" id="PS50893">
    <property type="entry name" value="ABC_TRANSPORTER_2"/>
    <property type="match status" value="2"/>
</dbReference>
<dbReference type="SUPFAM" id="SSF52540">
    <property type="entry name" value="P-loop containing nucleoside triphosphate hydrolases"/>
    <property type="match status" value="2"/>
</dbReference>
<dbReference type="PANTHER" id="PTHR19229">
    <property type="entry name" value="ATP-BINDING CASSETTE TRANSPORTER SUBFAMILY A ABCA"/>
    <property type="match status" value="1"/>
</dbReference>
<proteinExistence type="inferred from homology"/>
<evidence type="ECO:0000256" key="9">
    <source>
        <dbReference type="ARBA" id="ARBA00023136"/>
    </source>
</evidence>
<feature type="transmembrane region" description="Helical" evidence="10">
    <location>
        <begin position="443"/>
        <end position="462"/>
    </location>
</feature>
<feature type="domain" description="ABC transporter" evidence="11">
    <location>
        <begin position="1506"/>
        <end position="1736"/>
    </location>
</feature>
<dbReference type="GO" id="GO:0016020">
    <property type="term" value="C:membrane"/>
    <property type="evidence" value="ECO:0007669"/>
    <property type="project" value="UniProtKB-SubCell"/>
</dbReference>
<feature type="transmembrane region" description="Helical" evidence="10">
    <location>
        <begin position="408"/>
        <end position="431"/>
    </location>
</feature>
<feature type="transmembrane region" description="Helical" evidence="10">
    <location>
        <begin position="72"/>
        <end position="94"/>
    </location>
</feature>
<comment type="similarity">
    <text evidence="2">Belongs to the ABC transporter superfamily. ABCA family. CPR flippase (TC 3.A.1.211) subfamily.</text>
</comment>
<gene>
    <name evidence="12" type="ORF">PCOL08062_LOCUS10778</name>
</gene>
<dbReference type="InterPro" id="IPR027417">
    <property type="entry name" value="P-loop_NTPase"/>
</dbReference>
<dbReference type="InterPro" id="IPR003439">
    <property type="entry name" value="ABC_transporter-like_ATP-bd"/>
</dbReference>
<dbReference type="Gene3D" id="3.40.50.300">
    <property type="entry name" value="P-loop containing nucleotide triphosphate hydrolases"/>
    <property type="match status" value="2"/>
</dbReference>
<evidence type="ECO:0000256" key="7">
    <source>
        <dbReference type="ARBA" id="ARBA00022840"/>
    </source>
</evidence>
<dbReference type="PROSITE" id="PS00211">
    <property type="entry name" value="ABC_TRANSPORTER_1"/>
    <property type="match status" value="2"/>
</dbReference>
<dbReference type="GO" id="GO:0005524">
    <property type="term" value="F:ATP binding"/>
    <property type="evidence" value="ECO:0007669"/>
    <property type="project" value="UniProtKB-KW"/>
</dbReference>
<evidence type="ECO:0000256" key="1">
    <source>
        <dbReference type="ARBA" id="ARBA00004141"/>
    </source>
</evidence>
<feature type="transmembrane region" description="Helical" evidence="10">
    <location>
        <begin position="1215"/>
        <end position="1236"/>
    </location>
</feature>
<feature type="domain" description="ABC transporter" evidence="11">
    <location>
        <begin position="643"/>
        <end position="873"/>
    </location>
</feature>
<evidence type="ECO:0000256" key="10">
    <source>
        <dbReference type="SAM" id="Phobius"/>
    </source>
</evidence>
<dbReference type="PANTHER" id="PTHR19229:SF36">
    <property type="entry name" value="ATP-BINDING CASSETTE SUB-FAMILY A MEMBER 2"/>
    <property type="match status" value="1"/>
</dbReference>
<evidence type="ECO:0000256" key="5">
    <source>
        <dbReference type="ARBA" id="ARBA00022737"/>
    </source>
</evidence>
<feature type="transmembrane region" description="Helical" evidence="10">
    <location>
        <begin position="1412"/>
        <end position="1432"/>
    </location>
</feature>
<dbReference type="GO" id="GO:0016887">
    <property type="term" value="F:ATP hydrolysis activity"/>
    <property type="evidence" value="ECO:0007669"/>
    <property type="project" value="InterPro"/>
</dbReference>
<feature type="transmembrane region" description="Helical" evidence="10">
    <location>
        <begin position="474"/>
        <end position="494"/>
    </location>
</feature>
<reference evidence="12" key="1">
    <citation type="submission" date="2021-01" db="EMBL/GenBank/DDBJ databases">
        <authorList>
            <person name="Corre E."/>
            <person name="Pelletier E."/>
            <person name="Niang G."/>
            <person name="Scheremetjew M."/>
            <person name="Finn R."/>
            <person name="Kale V."/>
            <person name="Holt S."/>
            <person name="Cochrane G."/>
            <person name="Meng A."/>
            <person name="Brown T."/>
            <person name="Cohen L."/>
        </authorList>
    </citation>
    <scope>NUCLEOTIDE SEQUENCE</scope>
    <source>
        <strain evidence="12">CCMP1413</strain>
    </source>
</reference>
<keyword evidence="3" id="KW-0813">Transport</keyword>
<feature type="transmembrane region" description="Helical" evidence="10">
    <location>
        <begin position="367"/>
        <end position="388"/>
    </location>
</feature>
<keyword evidence="9 10" id="KW-0472">Membrane</keyword>
<sequence length="1844" mass="197343">MAAPGARERLLAGAAGDEPEEGADDALAAAAASAGGFGTPAAGWSAAWIQTRAVLRKNFLLRARGRPRGGRCNVCSGATSFVLEVFLPIVFILLCCLPKYLSPIEFHPRHAASPVPIGDASHGRWRPTQMQLVFQTPRVYLAPRDGEVAGEAPDVKRLTSVARTMAATLACSAVEQYQAHTSPAELLQNHSSFELWFMLEPSMLRPGWTPPPGLISCLGDCAGDACVEYLMSDHIAVHNSSASAIAAVREIDVNSVCPFVVETSSMSAEAGLDYTIRQNHTDVPSTKPNFRYYKFFGEPPKIYRDYWGFVNLESLLDRSMMGVLRAERDGDLSEGGTAQALPLTVSVQPFPWQEYTLDVGAIAASGFFDLLIIFAFIIPSKSIVTTLVEEKEQRLREGMMLLGLRPALYWGTWFVNFFGMLAFTSAGMAAIGTYCFEYSSALVIYAFYLSCAFAIVSFSFWLSTFFSSGKVASVMAVFLYIAFRIPGIVVTIVWPDGGPLDKWVMLLPPSAIGYFVRTLTTLEIGQFGVTAETLHTDIFDNPHYPLSPLEVIQMLVLDGFLYGLLTWYTDHVIPKEWGTALPWYFPFMPSYWSRERRERAERERAQQVLSLSRSASAASMASGVPATSGRARAAAAAEGSKGVHIQNLTKVFGDKVAVDGVDLSMHAGEVTALLGHNGAGKTTTIALLTGMLQPTQGDALIDGLSVSEDMGAIRRSLGLCPQFDILWPSITVREHLEIFARIKGAPSTAVAAAEAVRAARSVDLGAKIDTPASALSGGQRRKLSLAIAFMGDPRVVFLDEPTSGMDPYARRFSWDVIRAHRRDRVIVLTTHFLDEADLLADRVAIMASGQVAAVGSPLELKAQYGCGYVLTITLAPGVEHNEAVKSAVAAHVCTFVPGAERAGGAAAEIRLNLPQAESARFPALLRSIEDDGADLGISGFGVSCTTLEDVFLRVGEDAGVDDKDDAEVGGSQGYEQESHALLLGDPGAGGRGGRIHAHPTFLGQFVALLYKRVCWMKRDKLAFTVQLGVPVLCVVLAQIAGRAGAKLPAQPRLAMIRDNCMAGLPAAAAATDAVRDGIAGLASVVWESYPSAHVIDSHMNRTCVDNVTCKTDGLLNSTLPGFLLDTWFHGPDTYDGFMVHAPEAGAETNTSMHYTILANQTAYHALPASLAEMDSVVFNALFGSIGASVRVFNEPLPYGEHEAATYALQMANDSLLVLCAGMAIAILSAGCAVFVVRERACGARHVQMVSGVSSLAYWLATYAFDLIFFLLPLAAIMATFFAFGLPQYVGKGAIAVALLLLTFAAASLPLTYLLQRLFDNELKALTRLTLLYFLFAFCAAMATIVVQILAAQDIGHTRAAYDVMQWVFRIIPHYCVCKGLFDLSSNHLGILAFVTPPYTPRTFGPLDMDVTGWQIVFLAGEAVIFSLLLLLVENPPDVVARAMRAGLLPTLLGALSPGGDGSAAAGAARAAQEGDAAVAEEKRTAAALFDASAVELSGSGGDAAPLVVKDLHKVYPSGKVAVSSVSFVAERDHVFGLLGVNGAGKTTTFRALTGEIQPSGGDARVNGCSVVRDLREARTHLGYCPQFDATLPLLTAREHLCMYARLRGASRALAAAMSEDLLGRVGLRRHADKPSHALSGGNRRKLSVAIALVSAPECVLMDEPSTGMDAGARRAMWAVLDAERVGRAIVLTSHSMEEVEATCDRLTIMVDGAMRSIGTLQELKSRYGTGYTMAFRVRNSKALAELDAFVMQTFPGAKATEQSTLTAKYNLPTVSAGVNGQGDNAEGGAQRLSDAFAAVEREVGAEAEGGGRVGHGGIVEYSVTQATLEDVFIGFARTSQETQE</sequence>
<keyword evidence="6" id="KW-0547">Nucleotide-binding</keyword>
<evidence type="ECO:0000256" key="4">
    <source>
        <dbReference type="ARBA" id="ARBA00022692"/>
    </source>
</evidence>
<dbReference type="InterPro" id="IPR013525">
    <property type="entry name" value="ABC2_TM"/>
</dbReference>